<organism evidence="2 3">
    <name type="scientific">Dunaliella salina</name>
    <name type="common">Green alga</name>
    <name type="synonym">Protococcus salinus</name>
    <dbReference type="NCBI Taxonomy" id="3046"/>
    <lineage>
        <taxon>Eukaryota</taxon>
        <taxon>Viridiplantae</taxon>
        <taxon>Chlorophyta</taxon>
        <taxon>core chlorophytes</taxon>
        <taxon>Chlorophyceae</taxon>
        <taxon>CS clade</taxon>
        <taxon>Chlamydomonadales</taxon>
        <taxon>Dunaliellaceae</taxon>
        <taxon>Dunaliella</taxon>
    </lineage>
</organism>
<accession>A0ABQ7FX08</accession>
<dbReference type="InterPro" id="IPR029000">
    <property type="entry name" value="Cyclophilin-like_dom_sf"/>
</dbReference>
<dbReference type="Proteomes" id="UP000815325">
    <property type="component" value="Unassembled WGS sequence"/>
</dbReference>
<dbReference type="Gene3D" id="2.40.100.10">
    <property type="entry name" value="Cyclophilin-like"/>
    <property type="match status" value="1"/>
</dbReference>
<comment type="caution">
    <text evidence="2">The sequence shown here is derived from an EMBL/GenBank/DDBJ whole genome shotgun (WGS) entry which is preliminary data.</text>
</comment>
<reference evidence="2" key="1">
    <citation type="submission" date="2017-08" db="EMBL/GenBank/DDBJ databases">
        <authorList>
            <person name="Polle J.E."/>
            <person name="Barry K."/>
            <person name="Cushman J."/>
            <person name="Schmutz J."/>
            <person name="Tran D."/>
            <person name="Hathwaick L.T."/>
            <person name="Yim W.C."/>
            <person name="Jenkins J."/>
            <person name="Mckie-Krisberg Z.M."/>
            <person name="Prochnik S."/>
            <person name="Lindquist E."/>
            <person name="Dockter R.B."/>
            <person name="Adam C."/>
            <person name="Molina H."/>
            <person name="Bunkerborg J."/>
            <person name="Jin E."/>
            <person name="Buchheim M."/>
            <person name="Magnuson J."/>
        </authorList>
    </citation>
    <scope>NUCLEOTIDE SEQUENCE</scope>
    <source>
        <strain evidence="2">CCAP 19/18</strain>
    </source>
</reference>
<protein>
    <recommendedName>
        <fullName evidence="4">Peptidylprolyl isomerase</fullName>
    </recommendedName>
</protein>
<evidence type="ECO:0000313" key="3">
    <source>
        <dbReference type="Proteomes" id="UP000815325"/>
    </source>
</evidence>
<gene>
    <name evidence="2" type="ORF">DUNSADRAFT_1815</name>
</gene>
<evidence type="ECO:0000256" key="1">
    <source>
        <dbReference type="SAM" id="MobiDB-lite"/>
    </source>
</evidence>
<keyword evidence="3" id="KW-1185">Reference proteome</keyword>
<proteinExistence type="predicted"/>
<feature type="compositionally biased region" description="Low complexity" evidence="1">
    <location>
        <begin position="247"/>
        <end position="256"/>
    </location>
</feature>
<feature type="compositionally biased region" description="Basic and acidic residues" evidence="1">
    <location>
        <begin position="233"/>
        <end position="242"/>
    </location>
</feature>
<evidence type="ECO:0008006" key="4">
    <source>
        <dbReference type="Google" id="ProtNLM"/>
    </source>
</evidence>
<dbReference type="SUPFAM" id="SSF50891">
    <property type="entry name" value="Cyclophilin-like"/>
    <property type="match status" value="1"/>
</dbReference>
<dbReference type="EMBL" id="MU070667">
    <property type="protein sequence ID" value="KAF5826891.1"/>
    <property type="molecule type" value="Genomic_DNA"/>
</dbReference>
<feature type="region of interest" description="Disordered" evidence="1">
    <location>
        <begin position="188"/>
        <end position="263"/>
    </location>
</feature>
<name>A0ABQ7FX08_DUNSA</name>
<evidence type="ECO:0000313" key="2">
    <source>
        <dbReference type="EMBL" id="KAF5826891.1"/>
    </source>
</evidence>
<sequence>MESSHKPNRPSFVYEPEFDTWRSPLLSCLHSLSSSLEALRKCCPSGPPLCRNRVLPGSAAGLQGCEVHKLQVGYALWLGKSPKASEGMCMQINPRLKHVDEGAVSISLNGDEVAIALGRAIPLNSTHQVVGVVYKGHDVLRVMSGQQTNHNDAPVQKIQVARCGLTNAQGTHEDLDEAAEAERAELAKKNPEELLKEASTGARQSVMDALQDAMSKKQGQAQKRGIEQAPAPGKDRNVKAKYLDTMLGDLSGSDVSSSDEEQQ</sequence>